<evidence type="ECO:0000256" key="1">
    <source>
        <dbReference type="SAM" id="Phobius"/>
    </source>
</evidence>
<dbReference type="EMBL" id="ADMC01000025">
    <property type="protein sequence ID" value="EHP46665.1"/>
    <property type="molecule type" value="Genomic_DNA"/>
</dbReference>
<dbReference type="GeneID" id="98069829"/>
<protein>
    <submittedName>
        <fullName evidence="2">YD repeat (Two copies)</fullName>
    </submittedName>
</protein>
<name>H1DIQ3_9BACT</name>
<keyword evidence="3" id="KW-1185">Reference proteome</keyword>
<keyword evidence="1" id="KW-1133">Transmembrane helix</keyword>
<organism evidence="2 3">
    <name type="scientific">Odoribacter laneus YIT 12061</name>
    <dbReference type="NCBI Taxonomy" id="742817"/>
    <lineage>
        <taxon>Bacteria</taxon>
        <taxon>Pseudomonadati</taxon>
        <taxon>Bacteroidota</taxon>
        <taxon>Bacteroidia</taxon>
        <taxon>Bacteroidales</taxon>
        <taxon>Odoribacteraceae</taxon>
        <taxon>Odoribacter</taxon>
    </lineage>
</organism>
<dbReference type="Proteomes" id="UP000004892">
    <property type="component" value="Unassembled WGS sequence"/>
</dbReference>
<keyword evidence="1" id="KW-0812">Transmembrane</keyword>
<dbReference type="PATRIC" id="fig|742817.3.peg.2445"/>
<sequence length="1090" mass="124194">MKHKKTGIVNFPKVKRKEEVQAFKIENVCKARLKDEIQVFKLKNLFPRNKVPYYALYSFVLFLLIFSSYNSRAQVIPPAPGSSTLIRDITNPVNYATGVVGIQIPLHTFSCGDIHIPISLSYQASGIKVRDASGWTGLGWNLSTGGKITRMVRKRPDENGYNRELAQSEKDGIKAASLQNWYNNFLDWHDGDFDGEPDVYYYELPDRSGMFVRDVTGKAWTIPYQPLDIRRVNDQYFVISDERGYTYTFGLGGMETSEVTTYTNKDATKKTFSYTSTWNLTAVSDACNNQIRFDYISGNQMIVQDRDSRASILVKNDNGIYVLKERDSTIQYSTTVIQPKYLRYIVADSGDCIFFESEEDPENEINTRRLSEIKIYNTMGDYLKSIRLDYSYFGTTSKRLKLDKVYEYANAKTLLLGCFEYAPWYIPNRDTRDFDHWGYYNKANNKSDFVKEIFEGVQFPGASREANLTYASSGVLTRVYTATGGYIDYEYELNKGVYEDKGLEKTIEGGGLRIKAIRQYTDNNSVPIETTFSYTLPGKEKTSGTVNSKFLYYYGKGWTYQQAGGGAMAYNELVLPVIGASRSLGDIFDYDGAPVHYDVVTVHHPNGSRHVYYYTGNEKKDEPSLVYEMPALHLPPIENTFTGMPNSSRFWRRGLLWQEIMYDSNNDTLSYIYNHYDYKPKKGGRVAGYVPGLMIGYNGLIGFLWKYEWVSEAILLKSTYSWGQNQPEQEVTYIYSEDDLLPLEIKTKNKISGEETCVVYHYPEDYKEEVKSASSDYPVAYALNRMLVKQVRNLPVEIVYLKNNKVVGGQIYEYKVIDQLSGKYSIRLAEKKNLLLNTSRTNYVAYHFSEGLSVFDSNYETEVFYDQYNKYGKLVTSHVKEGNYNTIIYGYNETLPVASVENANFNQVYYSNFAEDPQAMEIEGINGKEKVVNGPVRISMENFPSGTYQVNSWISTDNGQSWSWRSQSVFVSASGAILYPADSMEGIAFMSDDTSSEGSVSGESSSSQTVPESSCYITVGFVGNLIKEVRIIPQNSFITTADYLPGIGKTSETDQNGKTSYYQYDELGRLIRLLDNEGNVLNEYDYYIAP</sequence>
<dbReference type="HOGENOM" id="CLU_261069_0_0_10"/>
<dbReference type="eggNOG" id="COG3209">
    <property type="taxonomic scope" value="Bacteria"/>
</dbReference>
<dbReference type="STRING" id="742817.HMPREF9449_02282"/>
<evidence type="ECO:0000313" key="2">
    <source>
        <dbReference type="EMBL" id="EHP46665.1"/>
    </source>
</evidence>
<gene>
    <name evidence="2" type="ORF">HMPREF9449_02282</name>
</gene>
<reference evidence="2 3" key="1">
    <citation type="submission" date="2012-01" db="EMBL/GenBank/DDBJ databases">
        <title>The Genome Sequence of Odoribacter laneus YIT 12061.</title>
        <authorList>
            <consortium name="The Broad Institute Genome Sequencing Platform"/>
            <person name="Earl A."/>
            <person name="Ward D."/>
            <person name="Feldgarden M."/>
            <person name="Gevers D."/>
            <person name="Morotomi M."/>
            <person name="Young S.K."/>
            <person name="Zeng Q."/>
            <person name="Gargeya S."/>
            <person name="Fitzgerald M."/>
            <person name="Haas B."/>
            <person name="Abouelleil A."/>
            <person name="Alvarado L."/>
            <person name="Arachchi H.M."/>
            <person name="Berlin A."/>
            <person name="Chapman S.B."/>
            <person name="Gearin G."/>
            <person name="Goldberg J."/>
            <person name="Griggs A."/>
            <person name="Gujja S."/>
            <person name="Hansen M."/>
            <person name="Heiman D."/>
            <person name="Howarth C."/>
            <person name="Larimer J."/>
            <person name="Lui A."/>
            <person name="MacDonald P.J.P."/>
            <person name="McCowen C."/>
            <person name="Montmayeur A."/>
            <person name="Murphy C."/>
            <person name="Neiman D."/>
            <person name="Pearson M."/>
            <person name="Priest M."/>
            <person name="Roberts A."/>
            <person name="Saif S."/>
            <person name="Shea T."/>
            <person name="Sisk P."/>
            <person name="Stolte C."/>
            <person name="Sykes S."/>
            <person name="Wortman J."/>
            <person name="Nusbaum C."/>
            <person name="Birren B."/>
        </authorList>
    </citation>
    <scope>NUCLEOTIDE SEQUENCE [LARGE SCALE GENOMIC DNA]</scope>
    <source>
        <strain evidence="2 3">YIT 12061</strain>
    </source>
</reference>
<comment type="caution">
    <text evidence="2">The sequence shown here is derived from an EMBL/GenBank/DDBJ whole genome shotgun (WGS) entry which is preliminary data.</text>
</comment>
<proteinExistence type="predicted"/>
<dbReference type="AlphaFoldDB" id="H1DIQ3"/>
<evidence type="ECO:0000313" key="3">
    <source>
        <dbReference type="Proteomes" id="UP000004892"/>
    </source>
</evidence>
<dbReference type="RefSeq" id="WP_009137429.1">
    <property type="nucleotide sequence ID" value="NZ_JH594596.1"/>
</dbReference>
<feature type="transmembrane region" description="Helical" evidence="1">
    <location>
        <begin position="51"/>
        <end position="69"/>
    </location>
</feature>
<keyword evidence="1" id="KW-0472">Membrane</keyword>
<accession>H1DIQ3</accession>